<keyword evidence="6" id="KW-1185">Reference proteome</keyword>
<sequence length="281" mass="30352">MDLNSFGKHCALQSCNVLDFLPIQCSCLQWFCKLHVTPDLHDCPSVQHHSPESSSTSLRSKCAVVGCNKPPLATGVAAADLTGDGESVPSGCSGCQLSFCVDHRHMQSHSCAGLVIGKDDVKHEAARAMLAQTFLATGTPTSHTPVVTRRSTKLSSDLKVLAQLQKVNLMKLRHKAVPADPKDRGSVVPVDQRIHVIVRLEILGQSKKEIVLWFRKTTVTDKALDLVVQHFGVSHTVSTLRLEQLSAEIGSHVLQNHLELAGQLEDGSTVVLTDSCSNGES</sequence>
<dbReference type="Proteomes" id="UP000683000">
    <property type="component" value="Unassembled WGS sequence"/>
</dbReference>
<gene>
    <name evidence="5" type="ORF">JVT61DRAFT_2009</name>
</gene>
<dbReference type="SMART" id="SM00154">
    <property type="entry name" value="ZnF_AN1"/>
    <property type="match status" value="2"/>
</dbReference>
<evidence type="ECO:0000259" key="4">
    <source>
        <dbReference type="SMART" id="SM00154"/>
    </source>
</evidence>
<dbReference type="PANTHER" id="PTHR14677">
    <property type="entry name" value="ARSENITE INDUCUBLE RNA ASSOCIATED PROTEIN AIP-1-RELATED"/>
    <property type="match status" value="1"/>
</dbReference>
<dbReference type="EMBL" id="JAGFBS010000012">
    <property type="protein sequence ID" value="KAG6376041.1"/>
    <property type="molecule type" value="Genomic_DNA"/>
</dbReference>
<protein>
    <recommendedName>
        <fullName evidence="4">AN1-type domain-containing protein</fullName>
    </recommendedName>
</protein>
<evidence type="ECO:0000256" key="1">
    <source>
        <dbReference type="ARBA" id="ARBA00022723"/>
    </source>
</evidence>
<dbReference type="InterPro" id="IPR035896">
    <property type="entry name" value="AN1-like_Znf"/>
</dbReference>
<dbReference type="Pfam" id="PF01428">
    <property type="entry name" value="zf-AN1"/>
    <property type="match status" value="1"/>
</dbReference>
<evidence type="ECO:0000313" key="6">
    <source>
        <dbReference type="Proteomes" id="UP000683000"/>
    </source>
</evidence>
<name>A0A8I3AAV3_9AGAM</name>
<feature type="domain" description="AN1-type" evidence="4">
    <location>
        <begin position="10"/>
        <end position="48"/>
    </location>
</feature>
<feature type="domain" description="AN1-type" evidence="4">
    <location>
        <begin position="80"/>
        <end position="116"/>
    </location>
</feature>
<dbReference type="GO" id="GO:0008270">
    <property type="term" value="F:zinc ion binding"/>
    <property type="evidence" value="ECO:0007669"/>
    <property type="project" value="UniProtKB-KW"/>
</dbReference>
<comment type="caution">
    <text evidence="5">The sequence shown here is derived from an EMBL/GenBank/DDBJ whole genome shotgun (WGS) entry which is preliminary data.</text>
</comment>
<evidence type="ECO:0000256" key="3">
    <source>
        <dbReference type="ARBA" id="ARBA00022833"/>
    </source>
</evidence>
<dbReference type="OrthoDB" id="431929at2759"/>
<dbReference type="GO" id="GO:0005737">
    <property type="term" value="C:cytoplasm"/>
    <property type="evidence" value="ECO:0007669"/>
    <property type="project" value="TreeGrafter"/>
</dbReference>
<reference evidence="5" key="1">
    <citation type="submission" date="2021-03" db="EMBL/GenBank/DDBJ databases">
        <title>Evolutionary innovations through gain and loss of genes in the ectomycorrhizal Boletales.</title>
        <authorList>
            <person name="Wu G."/>
            <person name="Miyauchi S."/>
            <person name="Morin E."/>
            <person name="Yang Z.-L."/>
            <person name="Xu J."/>
            <person name="Martin F.M."/>
        </authorList>
    </citation>
    <scope>NUCLEOTIDE SEQUENCE</scope>
    <source>
        <strain evidence="5">BR01</strain>
    </source>
</reference>
<dbReference type="InterPro" id="IPR000058">
    <property type="entry name" value="Znf_AN1"/>
</dbReference>
<keyword evidence="2" id="KW-0863">Zinc-finger</keyword>
<keyword evidence="1" id="KW-0479">Metal-binding</keyword>
<proteinExistence type="predicted"/>
<dbReference type="PANTHER" id="PTHR14677:SF20">
    <property type="entry name" value="ZINC FINGER AN1-TYPE CONTAINING 2A-RELATED"/>
    <property type="match status" value="1"/>
</dbReference>
<dbReference type="SUPFAM" id="SSF118310">
    <property type="entry name" value="AN1-like Zinc finger"/>
    <property type="match status" value="2"/>
</dbReference>
<evidence type="ECO:0000313" key="5">
    <source>
        <dbReference type="EMBL" id="KAG6376041.1"/>
    </source>
</evidence>
<evidence type="ECO:0000256" key="2">
    <source>
        <dbReference type="ARBA" id="ARBA00022771"/>
    </source>
</evidence>
<dbReference type="Gene3D" id="4.10.1110.10">
    <property type="entry name" value="AN1-like Zinc finger"/>
    <property type="match status" value="2"/>
</dbReference>
<dbReference type="AlphaFoldDB" id="A0A8I3AAV3"/>
<organism evidence="5 6">
    <name type="scientific">Boletus reticuloceps</name>
    <dbReference type="NCBI Taxonomy" id="495285"/>
    <lineage>
        <taxon>Eukaryota</taxon>
        <taxon>Fungi</taxon>
        <taxon>Dikarya</taxon>
        <taxon>Basidiomycota</taxon>
        <taxon>Agaricomycotina</taxon>
        <taxon>Agaricomycetes</taxon>
        <taxon>Agaricomycetidae</taxon>
        <taxon>Boletales</taxon>
        <taxon>Boletineae</taxon>
        <taxon>Boletaceae</taxon>
        <taxon>Boletoideae</taxon>
        <taxon>Boletus</taxon>
    </lineage>
</organism>
<keyword evidence="3" id="KW-0862">Zinc</keyword>
<accession>A0A8I3AAV3</accession>